<dbReference type="AlphaFoldDB" id="A0A133KGQ5"/>
<dbReference type="PANTHER" id="PTHR31118:SF12">
    <property type="entry name" value="CYCLASE-LIKE PROTEIN 2"/>
    <property type="match status" value="1"/>
</dbReference>
<dbReference type="PATRIC" id="fig|33036.3.peg.549"/>
<reference evidence="2" key="1">
    <citation type="submission" date="2016-01" db="EMBL/GenBank/DDBJ databases">
        <authorList>
            <person name="Mitreva M."/>
            <person name="Pepin K.H."/>
            <person name="Mihindukulasuriya K.A."/>
            <person name="Fulton R."/>
            <person name="Fronick C."/>
            <person name="O'Laughlin M."/>
            <person name="Miner T."/>
            <person name="Herter B."/>
            <person name="Rosa B.A."/>
            <person name="Cordes M."/>
            <person name="Tomlinson C."/>
            <person name="Wollam A."/>
            <person name="Palsikar V.B."/>
            <person name="Mardis E.R."/>
            <person name="Wilson R.K."/>
        </authorList>
    </citation>
    <scope>NUCLEOTIDE SEQUENCE [LARGE SCALE GENOMIC DNA]</scope>
    <source>
        <strain evidence="2">MJR8151</strain>
    </source>
</reference>
<gene>
    <name evidence="1" type="ORF">HMPREF3200_00552</name>
</gene>
<dbReference type="Proteomes" id="UP000070383">
    <property type="component" value="Unassembled WGS sequence"/>
</dbReference>
<dbReference type="GO" id="GO:0019441">
    <property type="term" value="P:L-tryptophan catabolic process to kynurenine"/>
    <property type="evidence" value="ECO:0007669"/>
    <property type="project" value="InterPro"/>
</dbReference>
<dbReference type="STRING" id="33036.HMPREF3200_00552"/>
<name>A0A133KGQ5_9FIRM</name>
<dbReference type="EMBL" id="LRPM01000020">
    <property type="protein sequence ID" value="KWZ78687.1"/>
    <property type="molecule type" value="Genomic_DNA"/>
</dbReference>
<proteinExistence type="predicted"/>
<dbReference type="InterPro" id="IPR007325">
    <property type="entry name" value="KFase/CYL"/>
</dbReference>
<dbReference type="OrthoDB" id="9796085at2"/>
<dbReference type="Gene3D" id="3.50.30.50">
    <property type="entry name" value="Putative cyclase"/>
    <property type="match status" value="1"/>
</dbReference>
<evidence type="ECO:0000313" key="1">
    <source>
        <dbReference type="EMBL" id="KWZ78687.1"/>
    </source>
</evidence>
<dbReference type="Pfam" id="PF04199">
    <property type="entry name" value="Cyclase"/>
    <property type="match status" value="1"/>
</dbReference>
<dbReference type="PANTHER" id="PTHR31118">
    <property type="entry name" value="CYCLASE-LIKE PROTEIN 2"/>
    <property type="match status" value="1"/>
</dbReference>
<dbReference type="GO" id="GO:0004061">
    <property type="term" value="F:arylformamidase activity"/>
    <property type="evidence" value="ECO:0007669"/>
    <property type="project" value="InterPro"/>
</dbReference>
<dbReference type="InterPro" id="IPR037175">
    <property type="entry name" value="KFase_sf"/>
</dbReference>
<accession>A0A133KGQ5</accession>
<evidence type="ECO:0000313" key="2">
    <source>
        <dbReference type="Proteomes" id="UP000070383"/>
    </source>
</evidence>
<dbReference type="SUPFAM" id="SSF102198">
    <property type="entry name" value="Putative cyclase"/>
    <property type="match status" value="1"/>
</dbReference>
<protein>
    <submittedName>
        <fullName evidence="1">Putative cyclase</fullName>
    </submittedName>
</protein>
<dbReference type="RefSeq" id="WP_060929106.1">
    <property type="nucleotide sequence ID" value="NZ_KQ955263.1"/>
</dbReference>
<comment type="caution">
    <text evidence="1">The sequence shown here is derived from an EMBL/GenBank/DDBJ whole genome shotgun (WGS) entry which is preliminary data.</text>
</comment>
<sequence>MSTNTNLLAELKKGKSICLSHTVTSDIPHFEAFKKLEIKNIATIDKDGFWGNEITIGSQYGTHIDAPNHFAKNTRTLLDIPFFERCLPLYVIDISDKVKINPDYELSVDDILKFEDEYGLISQNSFVALRSDWSTKFDDEKAFINKDENGIEHTPGWSLEALKFLNEERKITAIGHETLNTDSGLSFYKNKALEAEYYWLSQNKYQIEVLNNLDKLPASGSIIIIAYPQIDKISGFGVEVNALY</sequence>
<keyword evidence="2" id="KW-1185">Reference proteome</keyword>
<organism evidence="1 2">
    <name type="scientific">Anaerococcus tetradius</name>
    <dbReference type="NCBI Taxonomy" id="33036"/>
    <lineage>
        <taxon>Bacteria</taxon>
        <taxon>Bacillati</taxon>
        <taxon>Bacillota</taxon>
        <taxon>Tissierellia</taxon>
        <taxon>Tissierellales</taxon>
        <taxon>Peptoniphilaceae</taxon>
        <taxon>Anaerococcus</taxon>
    </lineage>
</organism>